<evidence type="ECO:0000313" key="1">
    <source>
        <dbReference type="EMBL" id="CZS99247.1"/>
    </source>
</evidence>
<sequence>MPPRSRRNVIFGKVSYPLSSLELKSQSQAHIPSLLHIAKINTPKDNTTEHEIRYGSQRHLGLDNNATHLVELTDVHSSGSHNYQNMQRY</sequence>
<protein>
    <submittedName>
        <fullName evidence="1">Uncharacterized protein</fullName>
    </submittedName>
</protein>
<dbReference type="Proteomes" id="UP000178129">
    <property type="component" value="Unassembled WGS sequence"/>
</dbReference>
<dbReference type="EMBL" id="FJUW01000016">
    <property type="protein sequence ID" value="CZS99247.1"/>
    <property type="molecule type" value="Genomic_DNA"/>
</dbReference>
<gene>
    <name evidence="1" type="ORF">RCO7_14536</name>
</gene>
<accession>A0A1E1KMK2</accession>
<comment type="caution">
    <text evidence="1">The sequence shown here is derived from an EMBL/GenBank/DDBJ whole genome shotgun (WGS) entry which is preliminary data.</text>
</comment>
<name>A0A1E1KMK2_9HELO</name>
<evidence type="ECO:0000313" key="2">
    <source>
        <dbReference type="Proteomes" id="UP000178129"/>
    </source>
</evidence>
<dbReference type="AlphaFoldDB" id="A0A1E1KMK2"/>
<proteinExistence type="predicted"/>
<organism evidence="1 2">
    <name type="scientific">Rhynchosporium graminicola</name>
    <dbReference type="NCBI Taxonomy" id="2792576"/>
    <lineage>
        <taxon>Eukaryota</taxon>
        <taxon>Fungi</taxon>
        <taxon>Dikarya</taxon>
        <taxon>Ascomycota</taxon>
        <taxon>Pezizomycotina</taxon>
        <taxon>Leotiomycetes</taxon>
        <taxon>Helotiales</taxon>
        <taxon>Ploettnerulaceae</taxon>
        <taxon>Rhynchosporium</taxon>
    </lineage>
</organism>
<dbReference type="InParanoid" id="A0A1E1KMK2"/>
<keyword evidence="2" id="KW-1185">Reference proteome</keyword>
<reference evidence="2" key="1">
    <citation type="submission" date="2016-03" db="EMBL/GenBank/DDBJ databases">
        <authorList>
            <person name="Ploux O."/>
        </authorList>
    </citation>
    <scope>NUCLEOTIDE SEQUENCE [LARGE SCALE GENOMIC DNA]</scope>
    <source>
        <strain evidence="2">UK7</strain>
    </source>
</reference>